<feature type="domain" description="Zn(2)-C6 fungal-type" evidence="6">
    <location>
        <begin position="15"/>
        <end position="46"/>
    </location>
</feature>
<evidence type="ECO:0000313" key="8">
    <source>
        <dbReference type="Proteomes" id="UP000696573"/>
    </source>
</evidence>
<evidence type="ECO:0000256" key="3">
    <source>
        <dbReference type="ARBA" id="ARBA00023163"/>
    </source>
</evidence>
<evidence type="ECO:0000259" key="6">
    <source>
        <dbReference type="PROSITE" id="PS50048"/>
    </source>
</evidence>
<dbReference type="Proteomes" id="UP000696573">
    <property type="component" value="Unassembled WGS sequence"/>
</dbReference>
<dbReference type="PANTHER" id="PTHR47424:SF9">
    <property type="entry name" value="TAH-2"/>
    <property type="match status" value="1"/>
</dbReference>
<organism evidence="7 8">
    <name type="scientific">Clonostachys rhizophaga</name>
    <dbReference type="NCBI Taxonomy" id="160324"/>
    <lineage>
        <taxon>Eukaryota</taxon>
        <taxon>Fungi</taxon>
        <taxon>Dikarya</taxon>
        <taxon>Ascomycota</taxon>
        <taxon>Pezizomycotina</taxon>
        <taxon>Sordariomycetes</taxon>
        <taxon>Hypocreomycetidae</taxon>
        <taxon>Hypocreales</taxon>
        <taxon>Bionectriaceae</taxon>
        <taxon>Clonostachys</taxon>
    </lineage>
</organism>
<dbReference type="InterPro" id="IPR051127">
    <property type="entry name" value="Fungal_SecMet_Regulators"/>
</dbReference>
<feature type="region of interest" description="Disordered" evidence="5">
    <location>
        <begin position="61"/>
        <end position="85"/>
    </location>
</feature>
<dbReference type="CDD" id="cd00067">
    <property type="entry name" value="GAL4"/>
    <property type="match status" value="1"/>
</dbReference>
<dbReference type="SUPFAM" id="SSF57701">
    <property type="entry name" value="Zn2/Cys6 DNA-binding domain"/>
    <property type="match status" value="1"/>
</dbReference>
<dbReference type="PANTHER" id="PTHR47424">
    <property type="entry name" value="REGULATORY PROTEIN GAL4"/>
    <property type="match status" value="1"/>
</dbReference>
<dbReference type="GO" id="GO:0000981">
    <property type="term" value="F:DNA-binding transcription factor activity, RNA polymerase II-specific"/>
    <property type="evidence" value="ECO:0007669"/>
    <property type="project" value="InterPro"/>
</dbReference>
<dbReference type="InterPro" id="IPR001138">
    <property type="entry name" value="Zn2Cys6_DnaBD"/>
</dbReference>
<dbReference type="InterPro" id="IPR007219">
    <property type="entry name" value="XnlR_reg_dom"/>
</dbReference>
<dbReference type="OrthoDB" id="47007at2759"/>
<name>A0A9N9VFN3_9HYPO</name>
<dbReference type="GO" id="GO:0000978">
    <property type="term" value="F:RNA polymerase II cis-regulatory region sequence-specific DNA binding"/>
    <property type="evidence" value="ECO:0007669"/>
    <property type="project" value="TreeGrafter"/>
</dbReference>
<evidence type="ECO:0000313" key="7">
    <source>
        <dbReference type="EMBL" id="CAH0023120.1"/>
    </source>
</evidence>
<sequence length="729" mass="81225">MLPGSKIPRRRCAKACWSCKRRKERCDSNRPCGRCVQRGVGDGCVSISDSADGYLSYDDSTNDSADRLSQSPQPDGELHTTPGTSAVSIDFRETSSSYDMPFGSVVDGGTTHAHSAHLIPTKRDEFTFIGDAANLVFVQIIHRLVARNLGGCELSDGVSSHAVVEAAPLSRKRWMLEAARDPPHPPNYDETAHFLEWYCRATNCILNVFNEADLRKTLLQWQQDTSHRRNDDPLVAVFYLVLAIGAQASPRDFDETAEKYFCYGAFLTTTAAMMDAITISTVMANLLITMYLLSSSQQDAAFLSFGSAVRAVYALGIHRREINELLGPDQCMIRERLWKATRILDSFMSSSLGRPLSTTETRDTQAEVDYSPSTDLCAIFEITLARVYCTRTASSNVMQEISARHRTWATRFSAGLAIDDIQPELLINTSEGRKVPNIGLYHLKEAYYWSIMLLTRPFLIESAARHLEQSVDGAATSDTQLLVDTSSPSFILAHACIDSAIRTVDLLIVLDSYDEIPKRLPFVVNSLFLSALVLGLAELGGLDHTLPVRRCLADAQRLLSRFSSHDAVAQRDLLIVKRLHDTCIMQAENRTQRTMAKNSERFGGLFGMIHEYRVSASPLADINQPRNKIGNMNEHLRTINDNHLDKQCRTPTLDYPPDQPHLPTQADQQTFEILPDFDIMANLFIPMPPSFAHSDINGDVLNTILQLEGDSFPSECAQDIPNGLFSLYQ</sequence>
<dbReference type="GO" id="GO:0008270">
    <property type="term" value="F:zinc ion binding"/>
    <property type="evidence" value="ECO:0007669"/>
    <property type="project" value="InterPro"/>
</dbReference>
<evidence type="ECO:0000256" key="5">
    <source>
        <dbReference type="SAM" id="MobiDB-lite"/>
    </source>
</evidence>
<evidence type="ECO:0000256" key="1">
    <source>
        <dbReference type="ARBA" id="ARBA00022723"/>
    </source>
</evidence>
<accession>A0A9N9VFN3</accession>
<dbReference type="InterPro" id="IPR036864">
    <property type="entry name" value="Zn2-C6_fun-type_DNA-bd_sf"/>
</dbReference>
<dbReference type="AlphaFoldDB" id="A0A9N9VFN3"/>
<dbReference type="Pfam" id="PF04082">
    <property type="entry name" value="Fungal_trans"/>
    <property type="match status" value="1"/>
</dbReference>
<dbReference type="GO" id="GO:0000435">
    <property type="term" value="P:positive regulation of transcription from RNA polymerase II promoter by galactose"/>
    <property type="evidence" value="ECO:0007669"/>
    <property type="project" value="TreeGrafter"/>
</dbReference>
<dbReference type="SMART" id="SM00906">
    <property type="entry name" value="Fungal_trans"/>
    <property type="match status" value="1"/>
</dbReference>
<keyword evidence="8" id="KW-1185">Reference proteome</keyword>
<dbReference type="CDD" id="cd12148">
    <property type="entry name" value="fungal_TF_MHR"/>
    <property type="match status" value="1"/>
</dbReference>
<proteinExistence type="predicted"/>
<dbReference type="EMBL" id="CABFNQ020000690">
    <property type="protein sequence ID" value="CAH0023120.1"/>
    <property type="molecule type" value="Genomic_DNA"/>
</dbReference>
<dbReference type="Pfam" id="PF00172">
    <property type="entry name" value="Zn_clus"/>
    <property type="match status" value="1"/>
</dbReference>
<keyword evidence="2" id="KW-0805">Transcription regulation</keyword>
<dbReference type="Gene3D" id="4.10.240.10">
    <property type="entry name" value="Zn(2)-C6 fungal-type DNA-binding domain"/>
    <property type="match status" value="1"/>
</dbReference>
<comment type="caution">
    <text evidence="7">The sequence shown here is derived from an EMBL/GenBank/DDBJ whole genome shotgun (WGS) entry which is preliminary data.</text>
</comment>
<keyword evidence="1" id="KW-0479">Metal-binding</keyword>
<reference evidence="7" key="1">
    <citation type="submission" date="2021-10" db="EMBL/GenBank/DDBJ databases">
        <authorList>
            <person name="Piombo E."/>
        </authorList>
    </citation>
    <scope>NUCLEOTIDE SEQUENCE</scope>
</reference>
<keyword evidence="4" id="KW-0539">Nucleus</keyword>
<feature type="compositionally biased region" description="Polar residues" evidence="5">
    <location>
        <begin position="61"/>
        <end position="73"/>
    </location>
</feature>
<dbReference type="PROSITE" id="PS50048">
    <property type="entry name" value="ZN2_CY6_FUNGAL_2"/>
    <property type="match status" value="1"/>
</dbReference>
<evidence type="ECO:0000256" key="2">
    <source>
        <dbReference type="ARBA" id="ARBA00023015"/>
    </source>
</evidence>
<dbReference type="GO" id="GO:0006351">
    <property type="term" value="P:DNA-templated transcription"/>
    <property type="evidence" value="ECO:0007669"/>
    <property type="project" value="InterPro"/>
</dbReference>
<dbReference type="PROSITE" id="PS00463">
    <property type="entry name" value="ZN2_CY6_FUNGAL_1"/>
    <property type="match status" value="1"/>
</dbReference>
<protein>
    <recommendedName>
        <fullName evidence="6">Zn(2)-C6 fungal-type domain-containing protein</fullName>
    </recommendedName>
</protein>
<dbReference type="GO" id="GO:0005634">
    <property type="term" value="C:nucleus"/>
    <property type="evidence" value="ECO:0007669"/>
    <property type="project" value="TreeGrafter"/>
</dbReference>
<gene>
    <name evidence="7" type="ORF">CRHIZ90672A_00007572</name>
</gene>
<evidence type="ECO:0000256" key="4">
    <source>
        <dbReference type="ARBA" id="ARBA00023242"/>
    </source>
</evidence>
<keyword evidence="3" id="KW-0804">Transcription</keyword>
<dbReference type="SMART" id="SM00066">
    <property type="entry name" value="GAL4"/>
    <property type="match status" value="1"/>
</dbReference>